<dbReference type="PANTHER" id="PTHR30290">
    <property type="entry name" value="PERIPLASMIC BINDING COMPONENT OF ABC TRANSPORTER"/>
    <property type="match status" value="1"/>
</dbReference>
<proteinExistence type="predicted"/>
<reference evidence="3" key="1">
    <citation type="submission" date="2018-12" db="EMBL/GenBank/DDBJ databases">
        <title>Tengunoibacter tsumagoiensis gen. nov., sp. nov., Dictyobacter kobayashii sp. nov., D. alpinus sp. nov., and D. joshuensis sp. nov. and description of Dictyobacteraceae fam. nov. within the order Ktedonobacterales isolated from Tengu-no-mugimeshi.</title>
        <authorList>
            <person name="Wang C.M."/>
            <person name="Zheng Y."/>
            <person name="Sakai Y."/>
            <person name="Toyoda A."/>
            <person name="Minakuchi Y."/>
            <person name="Abe K."/>
            <person name="Yokota A."/>
            <person name="Yabe S."/>
        </authorList>
    </citation>
    <scope>NUCLEOTIDE SEQUENCE [LARGE SCALE GENOMIC DNA]</scope>
    <source>
        <strain evidence="3">Uno11</strain>
    </source>
</reference>
<dbReference type="EMBL" id="BIFS01000002">
    <property type="protein sequence ID" value="GCE23744.1"/>
    <property type="molecule type" value="Genomic_DNA"/>
</dbReference>
<evidence type="ECO:0000313" key="3">
    <source>
        <dbReference type="Proteomes" id="UP000287188"/>
    </source>
</evidence>
<sequence>MWVGEVGDEYINNFNPYAAASGGPPSDLIYESLLFTNLANGTMNPWLATKYQFSNDNKQLVFTLHDNVKWNDGQPFTPQLVKLTKNTSYWQAGKPAFNEIDYPIYKSNDTLVLQLISNKLDTAQVYVPNLDRNYVQKDTANHHFWLAPNATLMFYPNNAKKPFNQVAVRQAISQALDRSKMSKVAENGYMQVANPTALILPSAKDFLASNYANLSFWSIITVKFRPLGRSADRCIPESICYYQRSCYAKTGDTRN</sequence>
<protein>
    <recommendedName>
        <fullName evidence="1">Solute-binding protein family 5 domain-containing protein</fullName>
    </recommendedName>
</protein>
<dbReference type="Pfam" id="PF00496">
    <property type="entry name" value="SBP_bac_5"/>
    <property type="match status" value="1"/>
</dbReference>
<evidence type="ECO:0000313" key="2">
    <source>
        <dbReference type="EMBL" id="GCE23744.1"/>
    </source>
</evidence>
<dbReference type="OrthoDB" id="9772924at2"/>
<keyword evidence="3" id="KW-1185">Reference proteome</keyword>
<accession>A0A402AXF8</accession>
<gene>
    <name evidence="2" type="ORF">KDK_75440</name>
</gene>
<dbReference type="AlphaFoldDB" id="A0A402AXF8"/>
<dbReference type="Proteomes" id="UP000287188">
    <property type="component" value="Unassembled WGS sequence"/>
</dbReference>
<evidence type="ECO:0000259" key="1">
    <source>
        <dbReference type="Pfam" id="PF00496"/>
    </source>
</evidence>
<dbReference type="Gene3D" id="3.90.76.10">
    <property type="entry name" value="Dipeptide-binding Protein, Domain 1"/>
    <property type="match status" value="1"/>
</dbReference>
<name>A0A402AXF8_9CHLR</name>
<dbReference type="Gene3D" id="3.40.190.10">
    <property type="entry name" value="Periplasmic binding protein-like II"/>
    <property type="match status" value="2"/>
</dbReference>
<dbReference type="GO" id="GO:1904680">
    <property type="term" value="F:peptide transmembrane transporter activity"/>
    <property type="evidence" value="ECO:0007669"/>
    <property type="project" value="TreeGrafter"/>
</dbReference>
<organism evidence="2 3">
    <name type="scientific">Dictyobacter kobayashii</name>
    <dbReference type="NCBI Taxonomy" id="2014872"/>
    <lineage>
        <taxon>Bacteria</taxon>
        <taxon>Bacillati</taxon>
        <taxon>Chloroflexota</taxon>
        <taxon>Ktedonobacteria</taxon>
        <taxon>Ktedonobacterales</taxon>
        <taxon>Dictyobacteraceae</taxon>
        <taxon>Dictyobacter</taxon>
    </lineage>
</organism>
<dbReference type="InterPro" id="IPR000914">
    <property type="entry name" value="SBP_5_dom"/>
</dbReference>
<dbReference type="Gene3D" id="3.10.105.10">
    <property type="entry name" value="Dipeptide-binding Protein, Domain 3"/>
    <property type="match status" value="1"/>
</dbReference>
<dbReference type="RefSeq" id="WP_126557114.1">
    <property type="nucleotide sequence ID" value="NZ_BIFS01000002.1"/>
</dbReference>
<dbReference type="InterPro" id="IPR039424">
    <property type="entry name" value="SBP_5"/>
</dbReference>
<feature type="domain" description="Solute-binding protein family 5" evidence="1">
    <location>
        <begin position="79"/>
        <end position="196"/>
    </location>
</feature>
<dbReference type="GO" id="GO:0015833">
    <property type="term" value="P:peptide transport"/>
    <property type="evidence" value="ECO:0007669"/>
    <property type="project" value="TreeGrafter"/>
</dbReference>
<comment type="caution">
    <text evidence="2">The sequence shown here is derived from an EMBL/GenBank/DDBJ whole genome shotgun (WGS) entry which is preliminary data.</text>
</comment>
<dbReference type="SUPFAM" id="SSF53850">
    <property type="entry name" value="Periplasmic binding protein-like II"/>
    <property type="match status" value="1"/>
</dbReference>